<sequence>MDVDNGYFLVKFQCPEDYEKVFTQGLWIVLGQYLTMQLWTPKFNPLQAFPSNTMVWVRLPGLSGYLYKRCILEEIGSLIGKVTKLDFQTDKRSRGKFARMAVYINLGKPLVSQILVNGVVQRVVFKSLPSVCFSCGRFDHLQNLCFGSGTANDTKIGMDVTAVASLEKNNVAKLTKAFGPWMLVERKSQRNPRTRQNLDKETNRNDVVIPNGIKTTEERTSVADLLEVNFKK</sequence>
<dbReference type="AlphaFoldDB" id="A0A9D3UTX6"/>
<dbReference type="OrthoDB" id="962472at2759"/>
<dbReference type="Proteomes" id="UP000828251">
    <property type="component" value="Unassembled WGS sequence"/>
</dbReference>
<dbReference type="PANTHER" id="PTHR31286">
    <property type="entry name" value="GLYCINE-RICH CELL WALL STRUCTURAL PROTEIN 1.8-LIKE"/>
    <property type="match status" value="1"/>
</dbReference>
<name>A0A9D3UTX6_9ROSI</name>
<accession>A0A9D3UTX6</accession>
<dbReference type="InterPro" id="IPR025558">
    <property type="entry name" value="DUF4283"/>
</dbReference>
<feature type="domain" description="DUF4283" evidence="1">
    <location>
        <begin position="3"/>
        <end position="46"/>
    </location>
</feature>
<dbReference type="Pfam" id="PF14111">
    <property type="entry name" value="DUF4283"/>
    <property type="match status" value="1"/>
</dbReference>
<evidence type="ECO:0000313" key="2">
    <source>
        <dbReference type="EMBL" id="KAH1057376.1"/>
    </source>
</evidence>
<dbReference type="InterPro" id="IPR040256">
    <property type="entry name" value="At4g02000-like"/>
</dbReference>
<evidence type="ECO:0000313" key="3">
    <source>
        <dbReference type="Proteomes" id="UP000828251"/>
    </source>
</evidence>
<gene>
    <name evidence="2" type="ORF">J1N35_035441</name>
</gene>
<reference evidence="2 3" key="1">
    <citation type="journal article" date="2021" name="Plant Biotechnol. J.">
        <title>Multi-omics assisted identification of the key and species-specific regulatory components of drought-tolerant mechanisms in Gossypium stocksii.</title>
        <authorList>
            <person name="Yu D."/>
            <person name="Ke L."/>
            <person name="Zhang D."/>
            <person name="Wu Y."/>
            <person name="Sun Y."/>
            <person name="Mei J."/>
            <person name="Sun J."/>
            <person name="Sun Y."/>
        </authorList>
    </citation>
    <scope>NUCLEOTIDE SEQUENCE [LARGE SCALE GENOMIC DNA]</scope>
    <source>
        <strain evidence="3">cv. E1</strain>
        <tissue evidence="2">Leaf</tissue>
    </source>
</reference>
<dbReference type="PANTHER" id="PTHR31286:SF173">
    <property type="entry name" value="DUF4283 DOMAIN-CONTAINING PROTEIN"/>
    <property type="match status" value="1"/>
</dbReference>
<proteinExistence type="predicted"/>
<keyword evidence="3" id="KW-1185">Reference proteome</keyword>
<organism evidence="2 3">
    <name type="scientific">Gossypium stocksii</name>
    <dbReference type="NCBI Taxonomy" id="47602"/>
    <lineage>
        <taxon>Eukaryota</taxon>
        <taxon>Viridiplantae</taxon>
        <taxon>Streptophyta</taxon>
        <taxon>Embryophyta</taxon>
        <taxon>Tracheophyta</taxon>
        <taxon>Spermatophyta</taxon>
        <taxon>Magnoliopsida</taxon>
        <taxon>eudicotyledons</taxon>
        <taxon>Gunneridae</taxon>
        <taxon>Pentapetalae</taxon>
        <taxon>rosids</taxon>
        <taxon>malvids</taxon>
        <taxon>Malvales</taxon>
        <taxon>Malvaceae</taxon>
        <taxon>Malvoideae</taxon>
        <taxon>Gossypium</taxon>
    </lineage>
</organism>
<dbReference type="EMBL" id="JAIQCV010000010">
    <property type="protein sequence ID" value="KAH1057376.1"/>
    <property type="molecule type" value="Genomic_DNA"/>
</dbReference>
<evidence type="ECO:0000259" key="1">
    <source>
        <dbReference type="Pfam" id="PF14111"/>
    </source>
</evidence>
<comment type="caution">
    <text evidence="2">The sequence shown here is derived from an EMBL/GenBank/DDBJ whole genome shotgun (WGS) entry which is preliminary data.</text>
</comment>
<protein>
    <recommendedName>
        <fullName evidence="1">DUF4283 domain-containing protein</fullName>
    </recommendedName>
</protein>